<feature type="transmembrane region" description="Helical" evidence="1">
    <location>
        <begin position="20"/>
        <end position="40"/>
    </location>
</feature>
<sequence>MPTLAYYCSDRVLNMVMSGFKWLLVILFGTLLGVTITHYLTRVDTERPLTWLEQIDNYGKLVERRSDNSIKYIGVKKVMTSPEMDSYLMRFSALTDRYETNGNKVANQKKSDEWDKFFCTDGLKNIVGQYNNRRVKVMVPGVVYSKTGARGSATACYIN</sequence>
<evidence type="ECO:0000313" key="3">
    <source>
        <dbReference type="Proteomes" id="UP001167864"/>
    </source>
</evidence>
<reference evidence="2" key="1">
    <citation type="submission" date="2023-06" db="EMBL/GenBank/DDBJ databases">
        <authorList>
            <person name="Polev D.E."/>
            <person name="Saitova A.T."/>
            <person name="Bogumilchik E.A."/>
            <person name="Kokorina G.I."/>
            <person name="Voskresenskaia E.A."/>
        </authorList>
    </citation>
    <scope>NUCLEOTIDE SEQUENCE</scope>
    <source>
        <strain evidence="2">2145 StPb PI</strain>
    </source>
</reference>
<evidence type="ECO:0000313" key="2">
    <source>
        <dbReference type="EMBL" id="MDN0086703.1"/>
    </source>
</evidence>
<proteinExistence type="predicted"/>
<keyword evidence="1" id="KW-0472">Membrane</keyword>
<dbReference type="Proteomes" id="UP001167864">
    <property type="component" value="Unassembled WGS sequence"/>
</dbReference>
<dbReference type="RefSeq" id="WP_157045475.1">
    <property type="nucleotide sequence ID" value="NZ_CPYD01000004.1"/>
</dbReference>
<dbReference type="AlphaFoldDB" id="A0AAW7JWX6"/>
<protein>
    <submittedName>
        <fullName evidence="2">Uncharacterized protein</fullName>
    </submittedName>
</protein>
<gene>
    <name evidence="2" type="ORF">QVN42_04710</name>
</gene>
<keyword evidence="1" id="KW-1133">Transmembrane helix</keyword>
<accession>A0AAW7JWX6</accession>
<organism evidence="2 3">
    <name type="scientific">Yersinia nurmii</name>
    <dbReference type="NCBI Taxonomy" id="685706"/>
    <lineage>
        <taxon>Bacteria</taxon>
        <taxon>Pseudomonadati</taxon>
        <taxon>Pseudomonadota</taxon>
        <taxon>Gammaproteobacteria</taxon>
        <taxon>Enterobacterales</taxon>
        <taxon>Yersiniaceae</taxon>
        <taxon>Yersinia</taxon>
    </lineage>
</organism>
<evidence type="ECO:0000256" key="1">
    <source>
        <dbReference type="SAM" id="Phobius"/>
    </source>
</evidence>
<name>A0AAW7JWX6_9GAMM</name>
<keyword evidence="1" id="KW-0812">Transmembrane</keyword>
<comment type="caution">
    <text evidence="2">The sequence shown here is derived from an EMBL/GenBank/DDBJ whole genome shotgun (WGS) entry which is preliminary data.</text>
</comment>
<dbReference type="EMBL" id="JAUEHU010000003">
    <property type="protein sequence ID" value="MDN0086703.1"/>
    <property type="molecule type" value="Genomic_DNA"/>
</dbReference>